<keyword evidence="1" id="KW-0343">GTPase activation</keyword>
<dbReference type="InterPro" id="IPR038508">
    <property type="entry name" value="ArfGAP_dom_sf"/>
</dbReference>
<accession>A0AAQ3KVW3</accession>
<feature type="domain" description="Arf-GAP" evidence="8">
    <location>
        <begin position="48"/>
        <end position="162"/>
    </location>
</feature>
<feature type="compositionally biased region" description="Polar residues" evidence="6">
    <location>
        <begin position="290"/>
        <end position="301"/>
    </location>
</feature>
<dbReference type="EMBL" id="CP136897">
    <property type="protein sequence ID" value="WOL15679.1"/>
    <property type="molecule type" value="Genomic_DNA"/>
</dbReference>
<evidence type="ECO:0000313" key="9">
    <source>
        <dbReference type="EMBL" id="WOL15679.1"/>
    </source>
</evidence>
<dbReference type="PRINTS" id="PR00405">
    <property type="entry name" value="REVINTRACTNG"/>
</dbReference>
<dbReference type="Proteomes" id="UP001327560">
    <property type="component" value="Chromosome 8"/>
</dbReference>
<evidence type="ECO:0000256" key="5">
    <source>
        <dbReference type="PROSITE-ProRule" id="PRU00288"/>
    </source>
</evidence>
<feature type="compositionally biased region" description="Polar residues" evidence="6">
    <location>
        <begin position="322"/>
        <end position="335"/>
    </location>
</feature>
<feature type="region of interest" description="Disordered" evidence="6">
    <location>
        <begin position="519"/>
        <end position="544"/>
    </location>
</feature>
<keyword evidence="2" id="KW-0479">Metal-binding</keyword>
<feature type="region of interest" description="Disordered" evidence="6">
    <location>
        <begin position="165"/>
        <end position="229"/>
    </location>
</feature>
<dbReference type="Pfam" id="PF01412">
    <property type="entry name" value="ArfGap"/>
    <property type="match status" value="1"/>
</dbReference>
<dbReference type="AlphaFoldDB" id="A0AAQ3KVW3"/>
<organism evidence="9 10">
    <name type="scientific">Canna indica</name>
    <name type="common">Indian-shot</name>
    <dbReference type="NCBI Taxonomy" id="4628"/>
    <lineage>
        <taxon>Eukaryota</taxon>
        <taxon>Viridiplantae</taxon>
        <taxon>Streptophyta</taxon>
        <taxon>Embryophyta</taxon>
        <taxon>Tracheophyta</taxon>
        <taxon>Spermatophyta</taxon>
        <taxon>Magnoliopsida</taxon>
        <taxon>Liliopsida</taxon>
        <taxon>Zingiberales</taxon>
        <taxon>Cannaceae</taxon>
        <taxon>Canna</taxon>
    </lineage>
</organism>
<evidence type="ECO:0000313" key="10">
    <source>
        <dbReference type="Proteomes" id="UP001327560"/>
    </source>
</evidence>
<dbReference type="InterPro" id="IPR044520">
    <property type="entry name" value="ARF_GAP_AGD5/15"/>
</dbReference>
<dbReference type="CDD" id="cd08204">
    <property type="entry name" value="ArfGap"/>
    <property type="match status" value="1"/>
</dbReference>
<dbReference type="GO" id="GO:0005096">
    <property type="term" value="F:GTPase activator activity"/>
    <property type="evidence" value="ECO:0007669"/>
    <property type="project" value="UniProtKB-KW"/>
</dbReference>
<feature type="region of interest" description="Disordered" evidence="6">
    <location>
        <begin position="290"/>
        <end position="335"/>
    </location>
</feature>
<evidence type="ECO:0000256" key="4">
    <source>
        <dbReference type="ARBA" id="ARBA00022833"/>
    </source>
</evidence>
<keyword evidence="7" id="KW-0732">Signal</keyword>
<dbReference type="PANTHER" id="PTHR46419:SF2">
    <property type="entry name" value="ADP-RIBOSYLATION FACTOR GTPASE-ACTIVATING PROTEIN AGD5"/>
    <property type="match status" value="1"/>
</dbReference>
<feature type="compositionally biased region" description="Polar residues" evidence="6">
    <location>
        <begin position="217"/>
        <end position="229"/>
    </location>
</feature>
<evidence type="ECO:0000256" key="7">
    <source>
        <dbReference type="SAM" id="SignalP"/>
    </source>
</evidence>
<dbReference type="SUPFAM" id="SSF57863">
    <property type="entry name" value="ArfGap/RecO-like zinc finger"/>
    <property type="match status" value="1"/>
</dbReference>
<reference evidence="9 10" key="1">
    <citation type="submission" date="2023-10" db="EMBL/GenBank/DDBJ databases">
        <title>Chromosome-scale genome assembly provides insights into flower coloration mechanisms of Canna indica.</title>
        <authorList>
            <person name="Li C."/>
        </authorList>
    </citation>
    <scope>NUCLEOTIDE SEQUENCE [LARGE SCALE GENOMIC DNA]</scope>
    <source>
        <tissue evidence="9">Flower</tissue>
    </source>
</reference>
<protein>
    <submittedName>
        <fullName evidence="9">ADP-ribosylation factor GTPase-activating protein AGD5 isoform X1</fullName>
    </submittedName>
</protein>
<dbReference type="PROSITE" id="PS50115">
    <property type="entry name" value="ARFGAP"/>
    <property type="match status" value="1"/>
</dbReference>
<keyword evidence="10" id="KW-1185">Reference proteome</keyword>
<dbReference type="GO" id="GO:0008270">
    <property type="term" value="F:zinc ion binding"/>
    <property type="evidence" value="ECO:0007669"/>
    <property type="project" value="UniProtKB-KW"/>
</dbReference>
<name>A0AAQ3KVW3_9LILI</name>
<evidence type="ECO:0000256" key="6">
    <source>
        <dbReference type="SAM" id="MobiDB-lite"/>
    </source>
</evidence>
<feature type="chain" id="PRO_5043040487" evidence="7">
    <location>
        <begin position="24"/>
        <end position="557"/>
    </location>
</feature>
<dbReference type="SMART" id="SM00105">
    <property type="entry name" value="ArfGap"/>
    <property type="match status" value="1"/>
</dbReference>
<evidence type="ECO:0000256" key="3">
    <source>
        <dbReference type="ARBA" id="ARBA00022771"/>
    </source>
</evidence>
<keyword evidence="3 5" id="KW-0863">Zinc-finger</keyword>
<feature type="signal peptide" evidence="7">
    <location>
        <begin position="1"/>
        <end position="23"/>
    </location>
</feature>
<dbReference type="InterPro" id="IPR037278">
    <property type="entry name" value="ARFGAP/RecO"/>
</dbReference>
<keyword evidence="4" id="KW-0862">Zinc</keyword>
<dbReference type="FunFam" id="1.10.220.150:FF:000009">
    <property type="entry name" value="stromal membrane-associated protein 1 isoform X1"/>
    <property type="match status" value="1"/>
</dbReference>
<evidence type="ECO:0000259" key="8">
    <source>
        <dbReference type="PROSITE" id="PS50115"/>
    </source>
</evidence>
<proteinExistence type="predicted"/>
<dbReference type="Gene3D" id="1.10.220.150">
    <property type="entry name" value="Arf GTPase activating protein"/>
    <property type="match status" value="1"/>
</dbReference>
<sequence length="557" mass="61079">MFVRVVARFAFAHFFLLRNSVESFGKPRGSDKMNEKASVSKELDAKHKKILEGLLKLPDNKECADCKSKGPRWASVNLGVFLCMQCSGIHRSLGVHISKVRSAALDTWLPEQVAFIQTMGNKKANSYWEAELPPNYDRVGIENFIRAKYEDKRWVPRDKKFVSPAKAQEEMYSDSQQKFSDTDADEDSDSVRVPEKKDKTPQMTRKDNLMIPKLPSPVSSESKMETGRTNLHSPEVAPVVVNATTTTPQKVNRTADLLDMLSVDDPSENGTESSMADDSGWANFQSAELTSPLENNSTTKSVESKNETATGVEDLFKDSANPLENNSSTKSVESKNQTALGVEDLFKNSTNPLENNNAVKSIESNTVTAQGVEDLFKDPTSLLQPSAEKKTQPDVKNDIMSLFDKSNMVSPFAHHQQQLAFLSQQQAQLMGSTNSVNLPSTLSSVGSHQRSVSDSNMMKGSITDQGWVNAGYQVPSNVRLAGQLYSNSLNQQMGNVPHHQPSGSYGLLPVSGLNALESAAPAGINKPQTSSLPPTASEPSLSEYDFSSLTQGLFSKR</sequence>
<gene>
    <name evidence="9" type="ORF">Cni_G24460</name>
</gene>
<dbReference type="PANTHER" id="PTHR46419">
    <property type="entry name" value="ADP-RIBOSYLATION FACTOR GTPASE-ACTIVATING PROTEIN AGD5"/>
    <property type="match status" value="1"/>
</dbReference>
<dbReference type="InterPro" id="IPR001164">
    <property type="entry name" value="ArfGAP_dom"/>
</dbReference>
<feature type="compositionally biased region" description="Polar residues" evidence="6">
    <location>
        <begin position="526"/>
        <end position="544"/>
    </location>
</feature>
<evidence type="ECO:0000256" key="2">
    <source>
        <dbReference type="ARBA" id="ARBA00022723"/>
    </source>
</evidence>
<evidence type="ECO:0000256" key="1">
    <source>
        <dbReference type="ARBA" id="ARBA00022468"/>
    </source>
</evidence>
<feature type="compositionally biased region" description="Basic and acidic residues" evidence="6">
    <location>
        <begin position="189"/>
        <end position="208"/>
    </location>
</feature>